<dbReference type="InterPro" id="IPR035437">
    <property type="entry name" value="SNase_OB-fold_sf"/>
</dbReference>
<keyword evidence="2" id="KW-1185">Reference proteome</keyword>
<protein>
    <submittedName>
        <fullName evidence="1">Uncharacterized protein</fullName>
    </submittedName>
</protein>
<comment type="caution">
    <text evidence="1">The sequence shown here is derived from an EMBL/GenBank/DDBJ whole genome shotgun (WGS) entry which is preliminary data.</text>
</comment>
<evidence type="ECO:0000313" key="2">
    <source>
        <dbReference type="Proteomes" id="UP000320593"/>
    </source>
</evidence>
<gene>
    <name evidence="1" type="ORF">JM93_01674</name>
</gene>
<dbReference type="Proteomes" id="UP000320593">
    <property type="component" value="Unassembled WGS sequence"/>
</dbReference>
<dbReference type="EMBL" id="VLLF01000003">
    <property type="protein sequence ID" value="TWI89471.1"/>
    <property type="molecule type" value="Genomic_DNA"/>
</dbReference>
<organism evidence="1 2">
    <name type="scientific">Roseibium hamelinense</name>
    <dbReference type="NCBI Taxonomy" id="150831"/>
    <lineage>
        <taxon>Bacteria</taxon>
        <taxon>Pseudomonadati</taxon>
        <taxon>Pseudomonadota</taxon>
        <taxon>Alphaproteobacteria</taxon>
        <taxon>Hyphomicrobiales</taxon>
        <taxon>Stappiaceae</taxon>
        <taxon>Roseibium</taxon>
    </lineage>
</organism>
<proteinExistence type="predicted"/>
<dbReference type="Gene3D" id="2.40.50.90">
    <property type="match status" value="1"/>
</dbReference>
<accession>A0A562T7B1</accession>
<dbReference type="AlphaFoldDB" id="A0A562T7B1"/>
<name>A0A562T7B1_9HYPH</name>
<dbReference type="OrthoDB" id="9775118at2"/>
<evidence type="ECO:0000313" key="1">
    <source>
        <dbReference type="EMBL" id="TWI89471.1"/>
    </source>
</evidence>
<sequence>MAKTIWRTSGGNGFLAGSFQLGFYGETRGSVKQLVHDGDTINVASNTNFPVRFLGIDTPEISFMDPVSGDFKKSDDPIFQELLATPFAEKFGGRLGFSNALCDYIDTKASPNGAVNHHELAEAAEDKLEDLIQSDLTAQGDDRDAFRFFTAFAYDALDFYGRLLCYLHLDQAGVAPADRKPSYNEQLLASGLASPYFIFPNVDPFRAKGSPVDAAFDAGSPQSILSRAPKLRTARQVVKAARDAELGIFNPGSLLLFEAFELRYLARHTPPSRWVIDLSGDDRVLYHPQTYFQIPNPEDRLWVPAEFVPLFETAGWFLGATPNDYA</sequence>
<dbReference type="RefSeq" id="WP_145342118.1">
    <property type="nucleotide sequence ID" value="NZ_SMLY01000063.1"/>
</dbReference>
<reference evidence="1 2" key="1">
    <citation type="submission" date="2019-07" db="EMBL/GenBank/DDBJ databases">
        <title>Genomic Encyclopedia of Archaeal and Bacterial Type Strains, Phase II (KMG-II): from individual species to whole genera.</title>
        <authorList>
            <person name="Goeker M."/>
        </authorList>
    </citation>
    <scope>NUCLEOTIDE SEQUENCE [LARGE SCALE GENOMIC DNA]</scope>
    <source>
        <strain evidence="1 2">ATCC BAA-252</strain>
    </source>
</reference>
<dbReference type="SUPFAM" id="SSF50199">
    <property type="entry name" value="Staphylococcal nuclease"/>
    <property type="match status" value="1"/>
</dbReference>